<evidence type="ECO:0000256" key="8">
    <source>
        <dbReference type="PIRSR" id="PIRSR005096-3"/>
    </source>
</evidence>
<dbReference type="UniPathway" id="UPA00242"/>
<dbReference type="InterPro" id="IPR015443">
    <property type="entry name" value="Aldose_1-epimerase"/>
</dbReference>
<dbReference type="PIRSF" id="PIRSF005096">
    <property type="entry name" value="GALM"/>
    <property type="match status" value="1"/>
</dbReference>
<evidence type="ECO:0000313" key="11">
    <source>
        <dbReference type="Proteomes" id="UP000051491"/>
    </source>
</evidence>
<comment type="function">
    <text evidence="5">Catalyzes the interconversion of alpha and beta anomers of maltose.</text>
</comment>
<dbReference type="EC" id="5.1.3.21" evidence="5"/>
<reference evidence="10" key="2">
    <citation type="submission" date="2016-11" db="EMBL/GenBank/DDBJ databases">
        <authorList>
            <person name="Jaros S."/>
            <person name="Januszkiewicz K."/>
            <person name="Wedrychowicz H."/>
        </authorList>
    </citation>
    <scope>NUCLEOTIDE SEQUENCE [LARGE SCALE GENOMIC DNA]</scope>
    <source>
        <strain evidence="10">ACA-DC 1533</strain>
    </source>
</reference>
<comment type="catalytic activity">
    <reaction evidence="5">
        <text>alpha-maltose = beta-maltose</text>
        <dbReference type="Rhea" id="RHEA:21228"/>
        <dbReference type="ChEBI" id="CHEBI:18147"/>
        <dbReference type="ChEBI" id="CHEBI:18167"/>
        <dbReference type="EC" id="5.1.3.21"/>
    </reaction>
</comment>
<dbReference type="InterPro" id="IPR011013">
    <property type="entry name" value="Gal_mutarotase_sf_dom"/>
</dbReference>
<dbReference type="GO" id="GO:0033499">
    <property type="term" value="P:galactose catabolic process via UDP-galactose, Leloir pathway"/>
    <property type="evidence" value="ECO:0007669"/>
    <property type="project" value="TreeGrafter"/>
</dbReference>
<dbReference type="GeneID" id="95348652"/>
<evidence type="ECO:0000256" key="3">
    <source>
        <dbReference type="ARBA" id="ARBA00023235"/>
    </source>
</evidence>
<evidence type="ECO:0000256" key="4">
    <source>
        <dbReference type="ARBA" id="ARBA00023277"/>
    </source>
</evidence>
<comment type="pathway">
    <text evidence="1 5">Carbohydrate metabolism; hexose metabolism.</text>
</comment>
<dbReference type="Proteomes" id="UP000051491">
    <property type="component" value="Unassembled WGS sequence"/>
</dbReference>
<dbReference type="InterPro" id="IPR014718">
    <property type="entry name" value="GH-type_carb-bd"/>
</dbReference>
<dbReference type="KEGG" id="laca:LAC1533_0573"/>
<name>A0A0R2KF60_9LACO</name>
<dbReference type="Gene3D" id="2.70.98.10">
    <property type="match status" value="1"/>
</dbReference>
<dbReference type="InterPro" id="IPR008183">
    <property type="entry name" value="Aldose_1/G6P_1-epimerase"/>
</dbReference>
<dbReference type="GO" id="GO:0005737">
    <property type="term" value="C:cytoplasm"/>
    <property type="evidence" value="ECO:0007669"/>
    <property type="project" value="TreeGrafter"/>
</dbReference>
<proteinExistence type="inferred from homology"/>
<dbReference type="Proteomes" id="UP000190935">
    <property type="component" value="Chromosome I"/>
</dbReference>
<reference evidence="12" key="3">
    <citation type="submission" date="2016-11" db="EMBL/GenBank/DDBJ databases">
        <authorList>
            <person name="Papadimitriou K."/>
        </authorList>
    </citation>
    <scope>NUCLEOTIDE SEQUENCE [LARGE SCALE GENOMIC DNA]</scope>
    <source>
        <strain evidence="12">ACA-DC 1533</strain>
    </source>
</reference>
<dbReference type="InterPro" id="IPR047215">
    <property type="entry name" value="Galactose_mutarotase-like"/>
</dbReference>
<organism evidence="9 11">
    <name type="scientific">Ligilactobacillus acidipiscis</name>
    <dbReference type="NCBI Taxonomy" id="89059"/>
    <lineage>
        <taxon>Bacteria</taxon>
        <taxon>Bacillati</taxon>
        <taxon>Bacillota</taxon>
        <taxon>Bacilli</taxon>
        <taxon>Lactobacillales</taxon>
        <taxon>Lactobacillaceae</taxon>
        <taxon>Ligilactobacillus</taxon>
    </lineage>
</organism>
<gene>
    <name evidence="9" type="ORF">IV43_GL001158</name>
    <name evidence="10" type="ORF">LAC1533_0573</name>
</gene>
<dbReference type="RefSeq" id="WP_010497233.1">
    <property type="nucleotide sequence ID" value="NZ_JBHUGU010000002.1"/>
</dbReference>
<protein>
    <recommendedName>
        <fullName evidence="5">Maltose epimerase</fullName>
        <ecNumber evidence="5">5.1.3.21</ecNumber>
    </recommendedName>
</protein>
<evidence type="ECO:0000256" key="5">
    <source>
        <dbReference type="PIRNR" id="PIRNR005096"/>
    </source>
</evidence>
<dbReference type="PANTHER" id="PTHR10091:SF0">
    <property type="entry name" value="GALACTOSE MUTAROTASE"/>
    <property type="match status" value="1"/>
</dbReference>
<dbReference type="GO" id="GO:0030246">
    <property type="term" value="F:carbohydrate binding"/>
    <property type="evidence" value="ECO:0007669"/>
    <property type="project" value="InterPro"/>
</dbReference>
<feature type="active site" description="Proton donor" evidence="6">
    <location>
        <position position="180"/>
    </location>
</feature>
<keyword evidence="4 5" id="KW-0119">Carbohydrate metabolism</keyword>
<dbReference type="EMBL" id="JQBK01000003">
    <property type="protein sequence ID" value="KRN88017.1"/>
    <property type="molecule type" value="Genomic_DNA"/>
</dbReference>
<dbReference type="GO" id="GO:0050558">
    <property type="term" value="F:maltose epimerase activity"/>
    <property type="evidence" value="ECO:0007669"/>
    <property type="project" value="UniProtKB-EC"/>
</dbReference>
<dbReference type="GO" id="GO:0006006">
    <property type="term" value="P:glucose metabolic process"/>
    <property type="evidence" value="ECO:0007669"/>
    <property type="project" value="TreeGrafter"/>
</dbReference>
<dbReference type="PATRIC" id="fig|89059.3.peg.1255"/>
<dbReference type="SUPFAM" id="SSF74650">
    <property type="entry name" value="Galactose mutarotase-like"/>
    <property type="match status" value="1"/>
</dbReference>
<evidence type="ECO:0000256" key="2">
    <source>
        <dbReference type="ARBA" id="ARBA00006206"/>
    </source>
</evidence>
<evidence type="ECO:0000313" key="9">
    <source>
        <dbReference type="EMBL" id="KRN88017.1"/>
    </source>
</evidence>
<evidence type="ECO:0000313" key="10">
    <source>
        <dbReference type="EMBL" id="SFV39993.1"/>
    </source>
</evidence>
<evidence type="ECO:0000256" key="1">
    <source>
        <dbReference type="ARBA" id="ARBA00005028"/>
    </source>
</evidence>
<feature type="binding site" evidence="8">
    <location>
        <begin position="180"/>
        <end position="182"/>
    </location>
    <ligand>
        <name>beta-D-galactose</name>
        <dbReference type="ChEBI" id="CHEBI:27667"/>
    </ligand>
</feature>
<dbReference type="Pfam" id="PF01263">
    <property type="entry name" value="Aldose_epim"/>
    <property type="match status" value="1"/>
</dbReference>
<dbReference type="CDD" id="cd09019">
    <property type="entry name" value="galactose_mutarotase_like"/>
    <property type="match status" value="1"/>
</dbReference>
<comment type="similarity">
    <text evidence="2 5">Belongs to the aldose epimerase family.</text>
</comment>
<evidence type="ECO:0000313" key="12">
    <source>
        <dbReference type="Proteomes" id="UP000190935"/>
    </source>
</evidence>
<sequence>MDIFRSVVENYEGHVVTKIRLVNDNGTEISCFTMGATWNEFLVPSQDGDKQNILLSFDTARQYYDNSLCCCQSIGRVAGRIKGGQFELDGKKQQVPTNENGNTLHGGEHGYRSLNWGYTTSRGPNSVSVIFQKHIKESRDGFPGNYLATVVYTLDNSDRVTISYSALNGEQDTLFNPTCHAYFNLSDKRDLSTHSLMINSKEYLQTDDETIPTGRVLQVDNTPYDFRKFRNLKQAADETGGFDDAFVVNGPGMATEPVAVLRDNDSGRQVTINSEGTGLVMYTMPEIDDGIKLSRDNGLDALPGEGVALEAQQLPDAINNENFGDIVLKRNEKKTYHISFEFKQQ</sequence>
<feature type="active site" description="Proton acceptor" evidence="6">
    <location>
        <position position="310"/>
    </location>
</feature>
<keyword evidence="3 5" id="KW-0413">Isomerase</keyword>
<accession>A0A0R2KF60</accession>
<evidence type="ECO:0000256" key="6">
    <source>
        <dbReference type="PIRSR" id="PIRSR005096-1"/>
    </source>
</evidence>
<dbReference type="AlphaFoldDB" id="A0A0R2KF60"/>
<reference evidence="9 11" key="1">
    <citation type="journal article" date="2015" name="Genome Announc.">
        <title>Expanding the biotechnology potential of lactobacilli through comparative genomics of 213 strains and associated genera.</title>
        <authorList>
            <person name="Sun Z."/>
            <person name="Harris H.M."/>
            <person name="McCann A."/>
            <person name="Guo C."/>
            <person name="Argimon S."/>
            <person name="Zhang W."/>
            <person name="Yang X."/>
            <person name="Jeffery I.B."/>
            <person name="Cooney J.C."/>
            <person name="Kagawa T.F."/>
            <person name="Liu W."/>
            <person name="Song Y."/>
            <person name="Salvetti E."/>
            <person name="Wrobel A."/>
            <person name="Rasinkangas P."/>
            <person name="Parkhill J."/>
            <person name="Rea M.C."/>
            <person name="O'Sullivan O."/>
            <person name="Ritari J."/>
            <person name="Douillard F.P."/>
            <person name="Paul Ross R."/>
            <person name="Yang R."/>
            <person name="Briner A.E."/>
            <person name="Felis G.E."/>
            <person name="de Vos W.M."/>
            <person name="Barrangou R."/>
            <person name="Klaenhammer T.R."/>
            <person name="Caufield P.W."/>
            <person name="Cui Y."/>
            <person name="Zhang H."/>
            <person name="O'Toole P.W."/>
        </authorList>
    </citation>
    <scope>NUCLEOTIDE SEQUENCE [LARGE SCALE GENOMIC DNA]</scope>
    <source>
        <strain evidence="9 11">DSM 15353</strain>
    </source>
</reference>
<feature type="binding site" evidence="7">
    <location>
        <position position="243"/>
    </location>
    <ligand>
        <name>beta-D-galactose</name>
        <dbReference type="ChEBI" id="CHEBI:27667"/>
    </ligand>
</feature>
<dbReference type="EMBL" id="LT630287">
    <property type="protein sequence ID" value="SFV39993.1"/>
    <property type="molecule type" value="Genomic_DNA"/>
</dbReference>
<dbReference type="OrthoDB" id="9779408at2"/>
<dbReference type="PANTHER" id="PTHR10091">
    <property type="entry name" value="ALDOSE-1-EPIMERASE"/>
    <property type="match status" value="1"/>
</dbReference>
<dbReference type="STRING" id="89059.LAC1533_0573"/>
<dbReference type="GO" id="GO:0004034">
    <property type="term" value="F:aldose 1-epimerase activity"/>
    <property type="evidence" value="ECO:0007669"/>
    <property type="project" value="TreeGrafter"/>
</dbReference>
<evidence type="ECO:0000256" key="7">
    <source>
        <dbReference type="PIRSR" id="PIRSR005096-2"/>
    </source>
</evidence>